<dbReference type="Proteomes" id="UP000249005">
    <property type="component" value="Chromosome 1"/>
</dbReference>
<evidence type="ECO:0000259" key="1">
    <source>
        <dbReference type="Pfam" id="PF22479"/>
    </source>
</evidence>
<sequence length="107" mass="12403">MVQYIKIPLIAGQADQRLDVTLDGETFSLRVIWNELHGYWSMNVYQRNRELIISGVKLVKNIPLIARYNLKSPAGDFIFYDNNSGKERPDFDSLGNDHLLLYRNDNS</sequence>
<dbReference type="EMBL" id="LS483470">
    <property type="protein sequence ID" value="SQI42327.1"/>
    <property type="molecule type" value="Genomic_DNA"/>
</dbReference>
<dbReference type="Pfam" id="PF22479">
    <property type="entry name" value="Pam3_gp18"/>
    <property type="match status" value="1"/>
</dbReference>
<keyword evidence="3" id="KW-1185">Reference proteome</keyword>
<dbReference type="OrthoDB" id="6636723at2"/>
<name>A0A2X4UR86_9GAMM</name>
<dbReference type="KEGG" id="lri:NCTC12151_02537"/>
<proteinExistence type="predicted"/>
<organism evidence="2 3">
    <name type="scientific">Leminorella richardii</name>
    <dbReference type="NCBI Taxonomy" id="158841"/>
    <lineage>
        <taxon>Bacteria</taxon>
        <taxon>Pseudomonadati</taxon>
        <taxon>Pseudomonadota</taxon>
        <taxon>Gammaproteobacteria</taxon>
        <taxon>Enterobacterales</taxon>
        <taxon>Budviciaceae</taxon>
        <taxon>Leminorella</taxon>
    </lineage>
</organism>
<protein>
    <recommendedName>
        <fullName evidence="1">Cyanophage baseplate Pam3 plug gp18 domain-containing protein</fullName>
    </recommendedName>
</protein>
<dbReference type="AlphaFoldDB" id="A0A2X4UR86"/>
<feature type="domain" description="Cyanophage baseplate Pam3 plug gp18" evidence="1">
    <location>
        <begin position="5"/>
        <end position="104"/>
    </location>
</feature>
<dbReference type="InterPro" id="IPR054252">
    <property type="entry name" value="Pam3_gp18"/>
</dbReference>
<evidence type="ECO:0000313" key="3">
    <source>
        <dbReference type="Proteomes" id="UP000249005"/>
    </source>
</evidence>
<evidence type="ECO:0000313" key="2">
    <source>
        <dbReference type="EMBL" id="SQI42327.1"/>
    </source>
</evidence>
<gene>
    <name evidence="2" type="ORF">NCTC12151_02537</name>
</gene>
<accession>A0A2X4UR86</accession>
<reference evidence="2 3" key="1">
    <citation type="submission" date="2018-06" db="EMBL/GenBank/DDBJ databases">
        <authorList>
            <consortium name="Pathogen Informatics"/>
            <person name="Doyle S."/>
        </authorList>
    </citation>
    <scope>NUCLEOTIDE SEQUENCE [LARGE SCALE GENOMIC DNA]</scope>
    <source>
        <strain evidence="2 3">NCTC12151</strain>
    </source>
</reference>
<dbReference type="RefSeq" id="WP_111740969.1">
    <property type="nucleotide sequence ID" value="NZ_LR698987.1"/>
</dbReference>